<dbReference type="GeneID" id="20658573"/>
<protein>
    <submittedName>
        <fullName evidence="2">Uncharacterized protein</fullName>
    </submittedName>
</protein>
<dbReference type="KEGG" id="psoj:PHYSODRAFT_506118"/>
<feature type="non-terminal residue" evidence="2">
    <location>
        <position position="183"/>
    </location>
</feature>
<keyword evidence="1" id="KW-0472">Membrane</keyword>
<evidence type="ECO:0000256" key="1">
    <source>
        <dbReference type="SAM" id="Phobius"/>
    </source>
</evidence>
<keyword evidence="1" id="KW-0812">Transmembrane</keyword>
<sequence length="183" mass="20186">MVAVVPTSAKPPVSVSYPCSRFCRSLRKIWRWRQAFVGRLPGHYTIGKLDALQRFQLQTSRWKVASILILSPIPCLMTNLVIEAIPLADPKEGLRRSFAFQVRQFLTTSIQNSISGLVKKDCVPEFLPGSSASLMGFGLIQGIVSISTNIVISASSSLYPVPFSLFTPVIPMAIVGSMICYHR</sequence>
<name>G4ZKA2_PHYSP</name>
<evidence type="ECO:0000313" key="2">
    <source>
        <dbReference type="EMBL" id="EGZ15219.1"/>
    </source>
</evidence>
<keyword evidence="1" id="KW-1133">Transmembrane helix</keyword>
<dbReference type="RefSeq" id="XP_009528968.1">
    <property type="nucleotide sequence ID" value="XM_009530673.1"/>
</dbReference>
<feature type="transmembrane region" description="Helical" evidence="1">
    <location>
        <begin position="161"/>
        <end position="181"/>
    </location>
</feature>
<proteinExistence type="predicted"/>
<dbReference type="EMBL" id="JH159155">
    <property type="protein sequence ID" value="EGZ15219.1"/>
    <property type="molecule type" value="Genomic_DNA"/>
</dbReference>
<evidence type="ECO:0000313" key="3">
    <source>
        <dbReference type="Proteomes" id="UP000002640"/>
    </source>
</evidence>
<keyword evidence="3" id="KW-1185">Reference proteome</keyword>
<dbReference type="Proteomes" id="UP000002640">
    <property type="component" value="Unassembled WGS sequence"/>
</dbReference>
<accession>G4ZKA2</accession>
<dbReference type="AlphaFoldDB" id="G4ZKA2"/>
<reference evidence="2 3" key="1">
    <citation type="journal article" date="2006" name="Science">
        <title>Phytophthora genome sequences uncover evolutionary origins and mechanisms of pathogenesis.</title>
        <authorList>
            <person name="Tyler B.M."/>
            <person name="Tripathy S."/>
            <person name="Zhang X."/>
            <person name="Dehal P."/>
            <person name="Jiang R.H."/>
            <person name="Aerts A."/>
            <person name="Arredondo F.D."/>
            <person name="Baxter L."/>
            <person name="Bensasson D."/>
            <person name="Beynon J.L."/>
            <person name="Chapman J."/>
            <person name="Damasceno C.M."/>
            <person name="Dorrance A.E."/>
            <person name="Dou D."/>
            <person name="Dickerman A.W."/>
            <person name="Dubchak I.L."/>
            <person name="Garbelotto M."/>
            <person name="Gijzen M."/>
            <person name="Gordon S.G."/>
            <person name="Govers F."/>
            <person name="Grunwald N.J."/>
            <person name="Huang W."/>
            <person name="Ivors K.L."/>
            <person name="Jones R.W."/>
            <person name="Kamoun S."/>
            <person name="Krampis K."/>
            <person name="Lamour K.H."/>
            <person name="Lee M.K."/>
            <person name="McDonald W.H."/>
            <person name="Medina M."/>
            <person name="Meijer H.J."/>
            <person name="Nordberg E.K."/>
            <person name="Maclean D.J."/>
            <person name="Ospina-Giraldo M.D."/>
            <person name="Morris P.F."/>
            <person name="Phuntumart V."/>
            <person name="Putnam N.H."/>
            <person name="Rash S."/>
            <person name="Rose J.K."/>
            <person name="Sakihama Y."/>
            <person name="Salamov A.A."/>
            <person name="Savidor A."/>
            <person name="Scheuring C.F."/>
            <person name="Smith B.M."/>
            <person name="Sobral B.W."/>
            <person name="Terry A."/>
            <person name="Torto-Alalibo T.A."/>
            <person name="Win J."/>
            <person name="Xu Z."/>
            <person name="Zhang H."/>
            <person name="Grigoriev I.V."/>
            <person name="Rokhsar D.S."/>
            <person name="Boore J.L."/>
        </authorList>
    </citation>
    <scope>NUCLEOTIDE SEQUENCE [LARGE SCALE GENOMIC DNA]</scope>
    <source>
        <strain evidence="2 3">P6497</strain>
    </source>
</reference>
<gene>
    <name evidence="2" type="ORF">PHYSODRAFT_506118</name>
</gene>
<dbReference type="InParanoid" id="G4ZKA2"/>
<organism evidence="2 3">
    <name type="scientific">Phytophthora sojae (strain P6497)</name>
    <name type="common">Soybean stem and root rot agent</name>
    <name type="synonym">Phytophthora megasperma f. sp. glycines</name>
    <dbReference type="NCBI Taxonomy" id="1094619"/>
    <lineage>
        <taxon>Eukaryota</taxon>
        <taxon>Sar</taxon>
        <taxon>Stramenopiles</taxon>
        <taxon>Oomycota</taxon>
        <taxon>Peronosporomycetes</taxon>
        <taxon>Peronosporales</taxon>
        <taxon>Peronosporaceae</taxon>
        <taxon>Phytophthora</taxon>
    </lineage>
</organism>